<dbReference type="GeneID" id="97245614"/>
<keyword evidence="5" id="KW-0676">Redox-active center</keyword>
<dbReference type="PROSITE" id="PS51352">
    <property type="entry name" value="THIOREDOXIN_2"/>
    <property type="match status" value="1"/>
</dbReference>
<dbReference type="InterPro" id="IPR017937">
    <property type="entry name" value="Thioredoxin_CS"/>
</dbReference>
<dbReference type="GO" id="GO:0017004">
    <property type="term" value="P:cytochrome complex assembly"/>
    <property type="evidence" value="ECO:0007669"/>
    <property type="project" value="UniProtKB-KW"/>
</dbReference>
<evidence type="ECO:0000259" key="7">
    <source>
        <dbReference type="PROSITE" id="PS51352"/>
    </source>
</evidence>
<dbReference type="RefSeq" id="WP_308424362.1">
    <property type="nucleotide sequence ID" value="NZ_BMMN01000001.1"/>
</dbReference>
<dbReference type="Gene3D" id="3.40.30.10">
    <property type="entry name" value="Glutaredoxin"/>
    <property type="match status" value="1"/>
</dbReference>
<comment type="subcellular location">
    <subcellularLocation>
        <location evidence="1">Cell envelope</location>
    </subcellularLocation>
</comment>
<keyword evidence="9" id="KW-1185">Reference proteome</keyword>
<feature type="signal peptide" evidence="6">
    <location>
        <begin position="1"/>
        <end position="40"/>
    </location>
</feature>
<comment type="caution">
    <text evidence="8">The sequence shown here is derived from an EMBL/GenBank/DDBJ whole genome shotgun (WGS) entry which is preliminary data.</text>
</comment>
<dbReference type="PROSITE" id="PS00194">
    <property type="entry name" value="THIOREDOXIN_1"/>
    <property type="match status" value="1"/>
</dbReference>
<evidence type="ECO:0000256" key="6">
    <source>
        <dbReference type="SAM" id="SignalP"/>
    </source>
</evidence>
<reference evidence="8" key="1">
    <citation type="journal article" date="2014" name="Int. J. Syst. Evol. Microbiol.">
        <title>Complete genome sequence of Corynebacterium casei LMG S-19264T (=DSM 44701T), isolated from a smear-ripened cheese.</title>
        <authorList>
            <consortium name="US DOE Joint Genome Institute (JGI-PGF)"/>
            <person name="Walter F."/>
            <person name="Albersmeier A."/>
            <person name="Kalinowski J."/>
            <person name="Ruckert C."/>
        </authorList>
    </citation>
    <scope>NUCLEOTIDE SEQUENCE</scope>
    <source>
        <strain evidence="8">CGMCC 4.7138</strain>
    </source>
</reference>
<dbReference type="InterPro" id="IPR050553">
    <property type="entry name" value="Thioredoxin_ResA/DsbE_sf"/>
</dbReference>
<dbReference type="CDD" id="cd02966">
    <property type="entry name" value="TlpA_like_family"/>
    <property type="match status" value="1"/>
</dbReference>
<dbReference type="AlphaFoldDB" id="A0A8H9GZM1"/>
<keyword evidence="4" id="KW-1015">Disulfide bond</keyword>
<dbReference type="GO" id="GO:0016491">
    <property type="term" value="F:oxidoreductase activity"/>
    <property type="evidence" value="ECO:0007669"/>
    <property type="project" value="InterPro"/>
</dbReference>
<protein>
    <recommendedName>
        <fullName evidence="7">Thioredoxin domain-containing protein</fullName>
    </recommendedName>
</protein>
<reference evidence="8" key="2">
    <citation type="submission" date="2020-09" db="EMBL/GenBank/DDBJ databases">
        <authorList>
            <person name="Sun Q."/>
            <person name="Zhou Y."/>
        </authorList>
    </citation>
    <scope>NUCLEOTIDE SEQUENCE</scope>
    <source>
        <strain evidence="8">CGMCC 4.7138</strain>
    </source>
</reference>
<dbReference type="GO" id="GO:0030313">
    <property type="term" value="C:cell envelope"/>
    <property type="evidence" value="ECO:0007669"/>
    <property type="project" value="UniProtKB-SubCell"/>
</dbReference>
<evidence type="ECO:0000256" key="4">
    <source>
        <dbReference type="ARBA" id="ARBA00023157"/>
    </source>
</evidence>
<dbReference type="InterPro" id="IPR036249">
    <property type="entry name" value="Thioredoxin-like_sf"/>
</dbReference>
<organism evidence="8 9">
    <name type="scientific">Microbispora bryophytorum</name>
    <dbReference type="NCBI Taxonomy" id="1460882"/>
    <lineage>
        <taxon>Bacteria</taxon>
        <taxon>Bacillati</taxon>
        <taxon>Actinomycetota</taxon>
        <taxon>Actinomycetes</taxon>
        <taxon>Streptosporangiales</taxon>
        <taxon>Streptosporangiaceae</taxon>
        <taxon>Microbispora</taxon>
    </lineage>
</organism>
<feature type="domain" description="Thioredoxin" evidence="7">
    <location>
        <begin position="69"/>
        <end position="209"/>
    </location>
</feature>
<keyword evidence="2" id="KW-0201">Cytochrome c-type biogenesis</keyword>
<accession>A0A8H9GZM1</accession>
<evidence type="ECO:0000313" key="9">
    <source>
        <dbReference type="Proteomes" id="UP000653480"/>
    </source>
</evidence>
<evidence type="ECO:0000256" key="1">
    <source>
        <dbReference type="ARBA" id="ARBA00004196"/>
    </source>
</evidence>
<evidence type="ECO:0000256" key="5">
    <source>
        <dbReference type="ARBA" id="ARBA00023284"/>
    </source>
</evidence>
<dbReference type="EMBL" id="BMMN01000001">
    <property type="protein sequence ID" value="GGN98363.1"/>
    <property type="molecule type" value="Genomic_DNA"/>
</dbReference>
<sequence>MSAKRPSAYRVTANRATAARATAKRLTALVVAAAAATVLAGCAGGQAAQPRSGDTRFVAGDGRVEFFAAAQRHKAPVIEGQTLDGGAASLTAGKVHVLNFWASWCAPCRAEAPTLKDIAATTKSKGVEFLGVNFKDLEASAQAYDRAVKPGYPSIYDQSGKVLLQFQGTVPPAAIPSTLIIDAQGRIAARALGAVKYDDLLSAVTKVSDE</sequence>
<evidence type="ECO:0000256" key="2">
    <source>
        <dbReference type="ARBA" id="ARBA00022748"/>
    </source>
</evidence>
<dbReference type="InterPro" id="IPR013766">
    <property type="entry name" value="Thioredoxin_domain"/>
</dbReference>
<gene>
    <name evidence="8" type="ORF">GCM10011574_02900</name>
</gene>
<keyword evidence="3" id="KW-0812">Transmembrane</keyword>
<evidence type="ECO:0000256" key="3">
    <source>
        <dbReference type="ARBA" id="ARBA00022968"/>
    </source>
</evidence>
<proteinExistence type="predicted"/>
<keyword evidence="6" id="KW-0732">Signal</keyword>
<name>A0A8H9GZM1_9ACTN</name>
<feature type="chain" id="PRO_5039622839" description="Thioredoxin domain-containing protein" evidence="6">
    <location>
        <begin position="41"/>
        <end position="210"/>
    </location>
</feature>
<dbReference type="SUPFAM" id="SSF52833">
    <property type="entry name" value="Thioredoxin-like"/>
    <property type="match status" value="1"/>
</dbReference>
<dbReference type="PANTHER" id="PTHR42852">
    <property type="entry name" value="THIOL:DISULFIDE INTERCHANGE PROTEIN DSBE"/>
    <property type="match status" value="1"/>
</dbReference>
<dbReference type="Proteomes" id="UP000653480">
    <property type="component" value="Unassembled WGS sequence"/>
</dbReference>
<keyword evidence="3" id="KW-0735">Signal-anchor</keyword>
<evidence type="ECO:0000313" key="8">
    <source>
        <dbReference type="EMBL" id="GGN98363.1"/>
    </source>
</evidence>
<dbReference type="PANTHER" id="PTHR42852:SF6">
    <property type="entry name" value="THIOL:DISULFIDE INTERCHANGE PROTEIN DSBE"/>
    <property type="match status" value="1"/>
</dbReference>
<dbReference type="Pfam" id="PF08534">
    <property type="entry name" value="Redoxin"/>
    <property type="match status" value="1"/>
</dbReference>
<dbReference type="InterPro" id="IPR013740">
    <property type="entry name" value="Redoxin"/>
</dbReference>